<dbReference type="Ensembl" id="ENSMGAT00000029845.1">
    <property type="protein sequence ID" value="ENSMGAP00000022556.1"/>
    <property type="gene ID" value="ENSMGAG00000018713.1"/>
</dbReference>
<evidence type="ECO:0000313" key="1">
    <source>
        <dbReference type="Ensembl" id="ENSMGAP00000022556.1"/>
    </source>
</evidence>
<reference evidence="1" key="2">
    <citation type="submission" date="2025-08" db="UniProtKB">
        <authorList>
            <consortium name="Ensembl"/>
        </authorList>
    </citation>
    <scope>IDENTIFICATION</scope>
</reference>
<name>A0A803XSR0_MELGA</name>
<proteinExistence type="predicted"/>
<evidence type="ECO:0000313" key="2">
    <source>
        <dbReference type="Proteomes" id="UP000001645"/>
    </source>
</evidence>
<dbReference type="Proteomes" id="UP000001645">
    <property type="component" value="Chromosome 21"/>
</dbReference>
<sequence>MHWELPRDAAANTREVRRGNHWGLVFAASTRCSHALKLRKFRSFKALCTQTPGAGFIHKAPSLGSARSGCQKCLNMEKINSCNTFFRRDLSEALCDVMGNVAFVLPAGK</sequence>
<keyword evidence="2" id="KW-1185">Reference proteome</keyword>
<accession>A0A803XSR0</accession>
<reference evidence="1 2" key="1">
    <citation type="journal article" date="2010" name="PLoS Biol.">
        <title>Multi-platform next-generation sequencing of the domestic turkey (Meleagris gallopavo): genome assembly and analysis.</title>
        <authorList>
            <person name="Dalloul R.A."/>
            <person name="Long J.A."/>
            <person name="Zimin A.V."/>
            <person name="Aslam L."/>
            <person name="Beal K."/>
            <person name="Blomberg L.A."/>
            <person name="Bouffard P."/>
            <person name="Burt D.W."/>
            <person name="Crasta O."/>
            <person name="Crooijmans R.P."/>
            <person name="Cooper K."/>
            <person name="Coulombe R.A."/>
            <person name="De S."/>
            <person name="Delany M.E."/>
            <person name="Dodgson J.B."/>
            <person name="Dong J.J."/>
            <person name="Evans C."/>
            <person name="Frederickson K.M."/>
            <person name="Flicek P."/>
            <person name="Florea L."/>
            <person name="Folkerts O."/>
            <person name="Groenen M.A."/>
            <person name="Harkins T.T."/>
            <person name="Herrero J."/>
            <person name="Hoffmann S."/>
            <person name="Megens H.J."/>
            <person name="Jiang A."/>
            <person name="de Jong P."/>
            <person name="Kaiser P."/>
            <person name="Kim H."/>
            <person name="Kim K.W."/>
            <person name="Kim S."/>
            <person name="Langenberger D."/>
            <person name="Lee M.K."/>
            <person name="Lee T."/>
            <person name="Mane S."/>
            <person name="Marcais G."/>
            <person name="Marz M."/>
            <person name="McElroy A.P."/>
            <person name="Modise T."/>
            <person name="Nefedov M."/>
            <person name="Notredame C."/>
            <person name="Paton I.R."/>
            <person name="Payne W.S."/>
            <person name="Pertea G."/>
            <person name="Prickett D."/>
            <person name="Puiu D."/>
            <person name="Qioa D."/>
            <person name="Raineri E."/>
            <person name="Ruffier M."/>
            <person name="Salzberg S.L."/>
            <person name="Schatz M.C."/>
            <person name="Scheuring C."/>
            <person name="Schmidt C.J."/>
            <person name="Schroeder S."/>
            <person name="Searle S.M."/>
            <person name="Smith E.J."/>
            <person name="Smith J."/>
            <person name="Sonstegard T.S."/>
            <person name="Stadler P.F."/>
            <person name="Tafer H."/>
            <person name="Tu Z.J."/>
            <person name="Van Tassell C.P."/>
            <person name="Vilella A.J."/>
            <person name="Williams K.P."/>
            <person name="Yorke J.A."/>
            <person name="Zhang L."/>
            <person name="Zhang H.B."/>
            <person name="Zhang X."/>
            <person name="Zhang Y."/>
            <person name="Reed K.M."/>
        </authorList>
    </citation>
    <scope>NUCLEOTIDE SEQUENCE [LARGE SCALE GENOMIC DNA]</scope>
</reference>
<reference evidence="1" key="3">
    <citation type="submission" date="2025-09" db="UniProtKB">
        <authorList>
            <consortium name="Ensembl"/>
        </authorList>
    </citation>
    <scope>IDENTIFICATION</scope>
</reference>
<dbReference type="AlphaFoldDB" id="A0A803XSR0"/>
<protein>
    <submittedName>
        <fullName evidence="1">Uncharacterized protein</fullName>
    </submittedName>
</protein>
<organism evidence="1 2">
    <name type="scientific">Meleagris gallopavo</name>
    <name type="common">Wild turkey</name>
    <dbReference type="NCBI Taxonomy" id="9103"/>
    <lineage>
        <taxon>Eukaryota</taxon>
        <taxon>Metazoa</taxon>
        <taxon>Chordata</taxon>
        <taxon>Craniata</taxon>
        <taxon>Vertebrata</taxon>
        <taxon>Euteleostomi</taxon>
        <taxon>Archelosauria</taxon>
        <taxon>Archosauria</taxon>
        <taxon>Dinosauria</taxon>
        <taxon>Saurischia</taxon>
        <taxon>Theropoda</taxon>
        <taxon>Coelurosauria</taxon>
        <taxon>Aves</taxon>
        <taxon>Neognathae</taxon>
        <taxon>Galloanserae</taxon>
        <taxon>Galliformes</taxon>
        <taxon>Phasianidae</taxon>
        <taxon>Meleagridinae</taxon>
        <taxon>Meleagris</taxon>
    </lineage>
</organism>
<dbReference type="InParanoid" id="A0A803XSR0"/>